<proteinExistence type="inferred from homology"/>
<dbReference type="GO" id="GO:0006979">
    <property type="term" value="P:response to oxidative stress"/>
    <property type="evidence" value="ECO:0007669"/>
    <property type="project" value="InterPro"/>
</dbReference>
<dbReference type="EMBL" id="WOXT01000006">
    <property type="protein sequence ID" value="MUV15752.1"/>
    <property type="molecule type" value="Genomic_DNA"/>
</dbReference>
<protein>
    <submittedName>
        <fullName evidence="2">Ohr family peroxiredoxin</fullName>
    </submittedName>
</protein>
<keyword evidence="3" id="KW-1185">Reference proteome</keyword>
<comment type="caution">
    <text evidence="2">The sequence shown here is derived from an EMBL/GenBank/DDBJ whole genome shotgun (WGS) entry which is preliminary data.</text>
</comment>
<dbReference type="PANTHER" id="PTHR33797">
    <property type="entry name" value="ORGANIC HYDROPEROXIDE RESISTANCE PROTEIN-LIKE"/>
    <property type="match status" value="1"/>
</dbReference>
<organism evidence="2 3">
    <name type="scientific">Noviluteimonas gilva</name>
    <dbReference type="NCBI Taxonomy" id="2682097"/>
    <lineage>
        <taxon>Bacteria</taxon>
        <taxon>Pseudomonadati</taxon>
        <taxon>Pseudomonadota</taxon>
        <taxon>Gammaproteobacteria</taxon>
        <taxon>Lysobacterales</taxon>
        <taxon>Lysobacteraceae</taxon>
        <taxon>Noviluteimonas</taxon>
    </lineage>
</organism>
<comment type="similarity">
    <text evidence="1">Belongs to the OsmC/Ohr family.</text>
</comment>
<dbReference type="NCBIfam" id="TIGR03561">
    <property type="entry name" value="organ_hyd_perox"/>
    <property type="match status" value="1"/>
</dbReference>
<evidence type="ECO:0000313" key="2">
    <source>
        <dbReference type="EMBL" id="MUV15752.1"/>
    </source>
</evidence>
<dbReference type="InterPro" id="IPR003718">
    <property type="entry name" value="OsmC/Ohr_fam"/>
</dbReference>
<dbReference type="Gene3D" id="3.30.300.20">
    <property type="match status" value="1"/>
</dbReference>
<evidence type="ECO:0000313" key="3">
    <source>
        <dbReference type="Proteomes" id="UP000479692"/>
    </source>
</evidence>
<dbReference type="PANTHER" id="PTHR33797:SF2">
    <property type="entry name" value="ORGANIC HYDROPEROXIDE RESISTANCE PROTEIN-LIKE"/>
    <property type="match status" value="1"/>
</dbReference>
<dbReference type="AlphaFoldDB" id="A0A7C9HP73"/>
<gene>
    <name evidence="2" type="ORF">GN331_16235</name>
</gene>
<evidence type="ECO:0000256" key="1">
    <source>
        <dbReference type="ARBA" id="ARBA00007378"/>
    </source>
</evidence>
<dbReference type="SUPFAM" id="SSF82784">
    <property type="entry name" value="OsmC-like"/>
    <property type="match status" value="1"/>
</dbReference>
<name>A0A7C9HP73_9GAMM</name>
<dbReference type="Pfam" id="PF02566">
    <property type="entry name" value="OsmC"/>
    <property type="match status" value="1"/>
</dbReference>
<accession>A0A7C9HP73</accession>
<dbReference type="InterPro" id="IPR019953">
    <property type="entry name" value="OHR"/>
</dbReference>
<dbReference type="Proteomes" id="UP000479692">
    <property type="component" value="Unassembled WGS sequence"/>
</dbReference>
<reference evidence="2 3" key="1">
    <citation type="submission" date="2019-12" db="EMBL/GenBank/DDBJ databases">
        <authorList>
            <person name="Xu J."/>
        </authorList>
    </citation>
    <scope>NUCLEOTIDE SEQUENCE [LARGE SCALE GENOMIC DNA]</scope>
    <source>
        <strain evidence="2 3">HX-5-24</strain>
    </source>
</reference>
<sequence>MKESPKILFTGKTHTVVKGGEHGNVDLNLSSPNAPGRVIADVEPHPLAEQLFAGAWSACYITALGIAASKKKVKLPDDLSVDIQVDVAQSGAAWVLQAKFDIRMPGVPQDVAEKIAQIGHETCPYSKAVHGNVDVAVNVVTS</sequence>
<dbReference type="InterPro" id="IPR036102">
    <property type="entry name" value="OsmC/Ohrsf"/>
</dbReference>
<dbReference type="InterPro" id="IPR015946">
    <property type="entry name" value="KH_dom-like_a/b"/>
</dbReference>